<evidence type="ECO:0000313" key="3">
    <source>
        <dbReference type="Proteomes" id="UP001428817"/>
    </source>
</evidence>
<evidence type="ECO:0000313" key="2">
    <source>
        <dbReference type="EMBL" id="GAA5148425.1"/>
    </source>
</evidence>
<evidence type="ECO:0000259" key="1">
    <source>
        <dbReference type="Pfam" id="PF13577"/>
    </source>
</evidence>
<dbReference type="InterPro" id="IPR037401">
    <property type="entry name" value="SnoaL-like"/>
</dbReference>
<organism evidence="2 3">
    <name type="scientific">Pseudonocardia eucalypti</name>
    <dbReference type="NCBI Taxonomy" id="648755"/>
    <lineage>
        <taxon>Bacteria</taxon>
        <taxon>Bacillati</taxon>
        <taxon>Actinomycetota</taxon>
        <taxon>Actinomycetes</taxon>
        <taxon>Pseudonocardiales</taxon>
        <taxon>Pseudonocardiaceae</taxon>
        <taxon>Pseudonocardia</taxon>
    </lineage>
</organism>
<sequence>MTAWGSHRDAGRWDRLESLFAPEATLELTWVQATASDFVAAARRHATGALRSKHVISNPYVTVAGDRAIAETNAMLVTDQPDLDLGAITHIRYLDRLVRIDGRWAIAHRVSIYDSCGLTFPYGPVDVDRAVIRRFPREYAGLAYLLQLSGYEPSDRSPTRGSAREAELQERDSAWLGWCWGRPGDGILVRNSPAAH</sequence>
<accession>A0ABP9PN18</accession>
<protein>
    <recommendedName>
        <fullName evidence="1">SnoaL-like domain-containing protein</fullName>
    </recommendedName>
</protein>
<proteinExistence type="predicted"/>
<name>A0ABP9PN18_9PSEU</name>
<reference evidence="3" key="1">
    <citation type="journal article" date="2019" name="Int. J. Syst. Evol. Microbiol.">
        <title>The Global Catalogue of Microorganisms (GCM) 10K type strain sequencing project: providing services to taxonomists for standard genome sequencing and annotation.</title>
        <authorList>
            <consortium name="The Broad Institute Genomics Platform"/>
            <consortium name="The Broad Institute Genome Sequencing Center for Infectious Disease"/>
            <person name="Wu L."/>
            <person name="Ma J."/>
        </authorList>
    </citation>
    <scope>NUCLEOTIDE SEQUENCE [LARGE SCALE GENOMIC DNA]</scope>
    <source>
        <strain evidence="3">JCM 18303</strain>
    </source>
</reference>
<feature type="domain" description="SnoaL-like" evidence="1">
    <location>
        <begin position="2"/>
        <end position="109"/>
    </location>
</feature>
<dbReference type="EMBL" id="BAABJP010000004">
    <property type="protein sequence ID" value="GAA5148425.1"/>
    <property type="molecule type" value="Genomic_DNA"/>
</dbReference>
<dbReference type="CDD" id="cd00531">
    <property type="entry name" value="NTF2_like"/>
    <property type="match status" value="1"/>
</dbReference>
<dbReference type="Proteomes" id="UP001428817">
    <property type="component" value="Unassembled WGS sequence"/>
</dbReference>
<dbReference type="Pfam" id="PF13577">
    <property type="entry name" value="SnoaL_4"/>
    <property type="match status" value="1"/>
</dbReference>
<dbReference type="InterPro" id="IPR032710">
    <property type="entry name" value="NTF2-like_dom_sf"/>
</dbReference>
<dbReference type="SUPFAM" id="SSF54427">
    <property type="entry name" value="NTF2-like"/>
    <property type="match status" value="1"/>
</dbReference>
<dbReference type="Gene3D" id="3.10.450.50">
    <property type="match status" value="1"/>
</dbReference>
<keyword evidence="3" id="KW-1185">Reference proteome</keyword>
<comment type="caution">
    <text evidence="2">The sequence shown here is derived from an EMBL/GenBank/DDBJ whole genome shotgun (WGS) entry which is preliminary data.</text>
</comment>
<gene>
    <name evidence="2" type="ORF">GCM10023321_10690</name>
</gene>